<sequence>MPLRIQFPVTGQEKTKESIRKLINDGQFQAEVVERSFRVFLHEDLPDHWKLQFDLLVVLKFVFDRIKPRGVTVIFPNRPLRYPAGDTEALLKLARIETLHQGVQLWTEYLAQTGSLYLENSNWQSAFQKTREG</sequence>
<name>W6XJA5_COCC2</name>
<dbReference type="OrthoDB" id="3670100at2759"/>
<evidence type="ECO:0000313" key="1">
    <source>
        <dbReference type="EMBL" id="EUC27187.1"/>
    </source>
</evidence>
<dbReference type="GeneID" id="19144440"/>
<dbReference type="AlphaFoldDB" id="W6XJA5"/>
<dbReference type="RefSeq" id="XP_007718514.1">
    <property type="nucleotide sequence ID" value="XM_007720324.1"/>
</dbReference>
<reference evidence="1 2" key="1">
    <citation type="journal article" date="2013" name="PLoS Genet.">
        <title>Comparative genome structure, secondary metabolite, and effector coding capacity across Cochliobolus pathogens.</title>
        <authorList>
            <person name="Condon B.J."/>
            <person name="Leng Y."/>
            <person name="Wu D."/>
            <person name="Bushley K.E."/>
            <person name="Ohm R.A."/>
            <person name="Otillar R."/>
            <person name="Martin J."/>
            <person name="Schackwitz W."/>
            <person name="Grimwood J."/>
            <person name="MohdZainudin N."/>
            <person name="Xue C."/>
            <person name="Wang R."/>
            <person name="Manning V.A."/>
            <person name="Dhillon B."/>
            <person name="Tu Z.J."/>
            <person name="Steffenson B.J."/>
            <person name="Salamov A."/>
            <person name="Sun H."/>
            <person name="Lowry S."/>
            <person name="LaButti K."/>
            <person name="Han J."/>
            <person name="Copeland A."/>
            <person name="Lindquist E."/>
            <person name="Barry K."/>
            <person name="Schmutz J."/>
            <person name="Baker S.E."/>
            <person name="Ciuffetti L.M."/>
            <person name="Grigoriev I.V."/>
            <person name="Zhong S."/>
            <person name="Turgeon B.G."/>
        </authorList>
    </citation>
    <scope>NUCLEOTIDE SEQUENCE [LARGE SCALE GENOMIC DNA]</scope>
    <source>
        <strain evidence="1 2">26-R-13</strain>
    </source>
</reference>
<gene>
    <name evidence="1" type="ORF">COCCADRAFT_112359</name>
</gene>
<evidence type="ECO:0000313" key="2">
    <source>
        <dbReference type="Proteomes" id="UP000053841"/>
    </source>
</evidence>
<dbReference type="Proteomes" id="UP000053841">
    <property type="component" value="Unassembled WGS sequence"/>
</dbReference>
<organism evidence="1 2">
    <name type="scientific">Cochliobolus carbonum (strain 26-R-13)</name>
    <name type="common">Maize leaf spot fungus</name>
    <name type="synonym">Bipolaris zeicola</name>
    <dbReference type="NCBI Taxonomy" id="930089"/>
    <lineage>
        <taxon>Eukaryota</taxon>
        <taxon>Fungi</taxon>
        <taxon>Dikarya</taxon>
        <taxon>Ascomycota</taxon>
        <taxon>Pezizomycotina</taxon>
        <taxon>Dothideomycetes</taxon>
        <taxon>Pleosporomycetidae</taxon>
        <taxon>Pleosporales</taxon>
        <taxon>Pleosporineae</taxon>
        <taxon>Pleosporaceae</taxon>
        <taxon>Bipolaris</taxon>
    </lineage>
</organism>
<protein>
    <submittedName>
        <fullName evidence="1">Uncharacterized protein</fullName>
    </submittedName>
</protein>
<feature type="non-terminal residue" evidence="1">
    <location>
        <position position="133"/>
    </location>
</feature>
<accession>W6XJA5</accession>
<dbReference type="HOGENOM" id="CLU_1911595_0_0_1"/>
<dbReference type="EMBL" id="KI964985">
    <property type="protein sequence ID" value="EUC27187.1"/>
    <property type="molecule type" value="Genomic_DNA"/>
</dbReference>
<dbReference type="KEGG" id="bze:COCCADRAFT_112359"/>
<keyword evidence="2" id="KW-1185">Reference proteome</keyword>
<proteinExistence type="predicted"/>